<dbReference type="AlphaFoldDB" id="A0A855MHY5"/>
<dbReference type="GeneID" id="93389333"/>
<dbReference type="InterPro" id="IPR010005">
    <property type="entry name" value="Formate_DH_maturation_HycH"/>
</dbReference>
<proteinExistence type="predicted"/>
<keyword evidence="1" id="KW-0560">Oxidoreductase</keyword>
<dbReference type="Pfam" id="PF07450">
    <property type="entry name" value="HycH"/>
    <property type="match status" value="1"/>
</dbReference>
<sequence length="140" mass="15725">MPENQVIFWSLRQKFLDSKAIPEQAQQVMYYSLAIGHHVGVIDCLKTELTCDLERYPQWTAMLGGGDAQRKMNGLLTFGEINIDSTHVNMLAHALAPLAQAGQPEPFQCWSATLLRLLEEIQQEPAIYLIVKKTEGKKVG</sequence>
<keyword evidence="1" id="KW-0456">Lyase</keyword>
<reference evidence="2 3" key="2">
    <citation type="submission" date="2020-11" db="EMBL/GenBank/DDBJ databases">
        <title>Complete genome sequence of Pectobacterium versatile F131.</title>
        <authorList>
            <person name="Shirshikov F.V."/>
            <person name="Miroshnikov K."/>
            <person name="Toshakov S.V."/>
            <person name="Kabanova A.P."/>
            <person name="Barannik A.P."/>
            <person name="Shneider M."/>
            <person name="Ignatov A.N."/>
            <person name="Miroshnikov K.A."/>
            <person name="Mikhailova Y.V."/>
            <person name="Shelenkov A."/>
            <person name="Yanushevich Y.G."/>
            <person name="Evseev P.V."/>
        </authorList>
    </citation>
    <scope>NUCLEOTIDE SEQUENCE [LARGE SCALE GENOMIC DNA]</scope>
    <source>
        <strain evidence="2 3">F131</strain>
    </source>
</reference>
<reference evidence="1" key="1">
    <citation type="submission" date="2017-12" db="EMBL/GenBank/DDBJ databases">
        <title>First report on the novel genomospecies/subspecies of Pectobacterium carotovorum in Russia.</title>
        <authorList>
            <person name="Shirshikov F.V."/>
            <person name="Miroshnikov K."/>
            <person name="Toshakov S.V."/>
            <person name="Kabanova A.P."/>
            <person name="Barannik A.P."/>
            <person name="Shneider M."/>
            <person name="Ignatov A.N."/>
            <person name="Miroshnikov K.A."/>
        </authorList>
    </citation>
    <scope>NUCLEOTIDE SEQUENCE [LARGE SCALE GENOMIC DNA]</scope>
    <source>
        <strain evidence="1">F131</strain>
    </source>
</reference>
<evidence type="ECO:0000313" key="3">
    <source>
        <dbReference type="Proteomes" id="UP000237284"/>
    </source>
</evidence>
<dbReference type="Proteomes" id="UP000237284">
    <property type="component" value="Chromosome"/>
</dbReference>
<organism evidence="1">
    <name type="scientific">Pectobacterium versatile</name>
    <dbReference type="NCBI Taxonomy" id="2488639"/>
    <lineage>
        <taxon>Bacteria</taxon>
        <taxon>Pseudomonadati</taxon>
        <taxon>Pseudomonadota</taxon>
        <taxon>Gammaproteobacteria</taxon>
        <taxon>Enterobacterales</taxon>
        <taxon>Pectobacteriaceae</taxon>
        <taxon>Pectobacterium</taxon>
    </lineage>
</organism>
<dbReference type="GO" id="GO:0016491">
    <property type="term" value="F:oxidoreductase activity"/>
    <property type="evidence" value="ECO:0007669"/>
    <property type="project" value="UniProtKB-KW"/>
</dbReference>
<name>A0A855MHY5_9GAMM</name>
<gene>
    <name evidence="1" type="ORF">F131LOC_00152</name>
    <name evidence="2" type="ORF">F131LOC_005665</name>
</gene>
<dbReference type="NCBIfam" id="NF011664">
    <property type="entry name" value="PRK15084.1"/>
    <property type="match status" value="1"/>
</dbReference>
<dbReference type="EMBL" id="PDVW01000001">
    <property type="protein sequence ID" value="POY51960.1"/>
    <property type="molecule type" value="Genomic_DNA"/>
</dbReference>
<evidence type="ECO:0000313" key="2">
    <source>
        <dbReference type="EMBL" id="QPK16849.1"/>
    </source>
</evidence>
<accession>A0A855MHY5</accession>
<protein>
    <submittedName>
        <fullName evidence="2">Formate hydrogenlyase maturation HycH family protein</fullName>
    </submittedName>
    <submittedName>
        <fullName evidence="1">Formate hydrogenlyase maturation protein HycH</fullName>
        <ecNumber evidence="1">1.-.-.-</ecNumber>
    </submittedName>
</protein>
<dbReference type="GO" id="GO:0016829">
    <property type="term" value="F:lyase activity"/>
    <property type="evidence" value="ECO:0007669"/>
    <property type="project" value="UniProtKB-KW"/>
</dbReference>
<dbReference type="EC" id="1.-.-.-" evidence="1"/>
<evidence type="ECO:0000313" key="1">
    <source>
        <dbReference type="EMBL" id="POY51960.1"/>
    </source>
</evidence>
<dbReference type="EMBL" id="CP065030">
    <property type="protein sequence ID" value="QPK16849.1"/>
    <property type="molecule type" value="Genomic_DNA"/>
</dbReference>
<dbReference type="RefSeq" id="WP_103860170.1">
    <property type="nucleotide sequence ID" value="NZ_BGPS01000021.1"/>
</dbReference>